<protein>
    <submittedName>
        <fullName evidence="1">Uncharacterized protein</fullName>
    </submittedName>
</protein>
<dbReference type="InterPro" id="IPR011033">
    <property type="entry name" value="PRC_barrel-like_sf"/>
</dbReference>
<reference evidence="1" key="1">
    <citation type="submission" date="2020-02" db="EMBL/GenBank/DDBJ databases">
        <authorList>
            <person name="Meier V. D."/>
        </authorList>
    </citation>
    <scope>NUCLEOTIDE SEQUENCE</scope>
    <source>
        <strain evidence="1">AVDCRST_MAG59</strain>
    </source>
</reference>
<name>A0A6J4UST9_9BACT</name>
<sequence>MDPTVQQWRFQEGDKVCAADDADLGKVVGFEPDAVKPTHLVVEKGLLRRQELRVPVGAVC</sequence>
<dbReference type="EMBL" id="CADCWF010000152">
    <property type="protein sequence ID" value="CAA9559434.1"/>
    <property type="molecule type" value="Genomic_DNA"/>
</dbReference>
<organism evidence="1">
    <name type="scientific">uncultured Thermomicrobiales bacterium</name>
    <dbReference type="NCBI Taxonomy" id="1645740"/>
    <lineage>
        <taxon>Bacteria</taxon>
        <taxon>Pseudomonadati</taxon>
        <taxon>Thermomicrobiota</taxon>
        <taxon>Thermomicrobia</taxon>
        <taxon>Thermomicrobiales</taxon>
        <taxon>environmental samples</taxon>
    </lineage>
</organism>
<accession>A0A6J4UST9</accession>
<feature type="non-terminal residue" evidence="1">
    <location>
        <position position="60"/>
    </location>
</feature>
<gene>
    <name evidence="1" type="ORF">AVDCRST_MAG59-2364</name>
</gene>
<dbReference type="AlphaFoldDB" id="A0A6J4UST9"/>
<evidence type="ECO:0000313" key="1">
    <source>
        <dbReference type="EMBL" id="CAA9559434.1"/>
    </source>
</evidence>
<dbReference type="SUPFAM" id="SSF50346">
    <property type="entry name" value="PRC-barrel domain"/>
    <property type="match status" value="1"/>
</dbReference>
<proteinExistence type="predicted"/>